<evidence type="ECO:0000259" key="14">
    <source>
        <dbReference type="PROSITE" id="PS50102"/>
    </source>
</evidence>
<dbReference type="InterPro" id="IPR035979">
    <property type="entry name" value="RBD_domain_sf"/>
</dbReference>
<keyword evidence="7 13" id="KW-0472">Membrane</keyword>
<dbReference type="GO" id="GO:0034975">
    <property type="term" value="P:protein folding in endoplasmic reticulum"/>
    <property type="evidence" value="ECO:0007669"/>
    <property type="project" value="TreeGrafter"/>
</dbReference>
<comment type="subcellular location">
    <subcellularLocation>
        <location evidence="2">Endoplasmic reticulum membrane</location>
        <topology evidence="2">Multi-pass membrane protein</topology>
    </subcellularLocation>
    <subcellularLocation>
        <location evidence="1">Nucleus membrane</location>
        <topology evidence="1">Multi-pass membrane protein</topology>
    </subcellularLocation>
</comment>
<name>A0A1R3G0E6_COCAP</name>
<evidence type="ECO:0000259" key="15">
    <source>
        <dbReference type="PROSITE" id="PS51469"/>
    </source>
</evidence>
<feature type="transmembrane region" description="Helical" evidence="13">
    <location>
        <begin position="772"/>
        <end position="802"/>
    </location>
</feature>
<evidence type="ECO:0000256" key="1">
    <source>
        <dbReference type="ARBA" id="ARBA00004232"/>
    </source>
</evidence>
<evidence type="ECO:0000256" key="9">
    <source>
        <dbReference type="ARBA" id="ARBA00054046"/>
    </source>
</evidence>
<keyword evidence="17" id="KW-1185">Reference proteome</keyword>
<dbReference type="Proteomes" id="UP000188268">
    <property type="component" value="Unassembled WGS sequence"/>
</dbReference>
<evidence type="ECO:0000256" key="5">
    <source>
        <dbReference type="ARBA" id="ARBA00022989"/>
    </source>
</evidence>
<dbReference type="SMART" id="SM00360">
    <property type="entry name" value="RRM"/>
    <property type="match status" value="1"/>
</dbReference>
<feature type="transmembrane region" description="Helical" evidence="13">
    <location>
        <begin position="282"/>
        <end position="304"/>
    </location>
</feature>
<evidence type="ECO:0000256" key="7">
    <source>
        <dbReference type="ARBA" id="ARBA00023136"/>
    </source>
</evidence>
<gene>
    <name evidence="16" type="ORF">CCACVL1_29727</name>
</gene>
<feature type="coiled-coil region" evidence="11">
    <location>
        <begin position="669"/>
        <end position="721"/>
    </location>
</feature>
<dbReference type="Gramene" id="OMO51551">
    <property type="protein sequence ID" value="OMO51551"/>
    <property type="gene ID" value="CCACVL1_29727"/>
</dbReference>
<evidence type="ECO:0000256" key="12">
    <source>
        <dbReference type="SAM" id="MobiDB-lite"/>
    </source>
</evidence>
<evidence type="ECO:0000313" key="17">
    <source>
        <dbReference type="Proteomes" id="UP000188268"/>
    </source>
</evidence>
<evidence type="ECO:0000256" key="4">
    <source>
        <dbReference type="ARBA" id="ARBA00022824"/>
    </source>
</evidence>
<feature type="compositionally biased region" description="Polar residues" evidence="12">
    <location>
        <begin position="623"/>
        <end position="637"/>
    </location>
</feature>
<feature type="compositionally biased region" description="Polar residues" evidence="12">
    <location>
        <begin position="151"/>
        <end position="162"/>
    </location>
</feature>
<keyword evidence="6 11" id="KW-0175">Coiled coil</keyword>
<keyword evidence="8" id="KW-0539">Nucleus</keyword>
<dbReference type="OMA" id="DSWKSHI"/>
<sequence length="803" mass="90047">MSGNSSCSVFIGNLDERVSERILYDIMIQAGRVVDLYIPRDKESDKPKGFAFAEYESEEIADYAVKLFSGLVTLYNRTLRFAISGQDKSSQNPSNAGALSASNSSHKSRNQSGSLNHLELSQQSMRLSTPSRIPDYSLHYSQEPPPPGVSPHTNGYGSHFNGTNYEYSRRVLGTTLDSIGRPRSRRYDSSDRNPQGHKLEMHVNGEMWFEKSNKVVEENTEKYSQNKARQGHKLEMHVNGEMWFEKSNKSATDWIDVQMQRSRRALLQRRALDRAFTGRSRFYKVSLSLVFVLWGLLFLLSLWVSRGDGFRDGSVVPGSSAWDEAKMRHNEPSESHGECFADGSGSLCSHEGFCTSAENTAPRAESSATEENKIQLDTENAVAGVTSENSSPKSDRLSHAVPLGLDEFKSRAFISKSKSGTGQAGVTHRVEPGGKEYNYASASKGAKLLVSNKEAKGASNILGRDKDKYLRNPCSAEEKFVVIELSEETLVDTIEIANFEHYSSNLKDFELLGSLVYPTDVWIKLGNFTASNVKLAQRFVLPEPKWVRYLKLNLLSHYGSEFYCTLSVIEVYGVDAVERMLEDLISVQDSLFAPEDGRRDQKQMPSQPESTQGDDFYKDKEQSQSVVEQPNVQPDVTSNIVPDAAEDTRHQQVGRVPGDSVLKILMQKVRALDLNLSVLERYLEELNSKYGNIFKGFDEDMQEKDKLLEKIKSDIKDLLDSQTVIAKDVGDLASWKSLVSAQLDTLVRDNADLRSMVEKVKVKQTSMENKGIAIFIVCLIFGFIAIVRLLVDMLLSVITYMWL</sequence>
<dbReference type="GO" id="GO:0003723">
    <property type="term" value="F:RNA binding"/>
    <property type="evidence" value="ECO:0007669"/>
    <property type="project" value="UniProtKB-UniRule"/>
</dbReference>
<dbReference type="PANTHER" id="PTHR12953:SF0">
    <property type="entry name" value="SUN DOMAIN-CONTAINING OSSIFICATION FACTOR"/>
    <property type="match status" value="1"/>
</dbReference>
<accession>A0A1R3G0E6</accession>
<dbReference type="AlphaFoldDB" id="A0A1R3G0E6"/>
<dbReference type="PROSITE" id="PS51469">
    <property type="entry name" value="SUN"/>
    <property type="match status" value="1"/>
</dbReference>
<dbReference type="SUPFAM" id="SSF49785">
    <property type="entry name" value="Galactose-binding domain-like"/>
    <property type="match status" value="1"/>
</dbReference>
<dbReference type="SUPFAM" id="SSF54928">
    <property type="entry name" value="RNA-binding domain, RBD"/>
    <property type="match status" value="1"/>
</dbReference>
<dbReference type="InterPro" id="IPR012919">
    <property type="entry name" value="SUN_dom"/>
</dbReference>
<dbReference type="Gene3D" id="3.30.70.330">
    <property type="match status" value="1"/>
</dbReference>
<evidence type="ECO:0000256" key="8">
    <source>
        <dbReference type="ARBA" id="ARBA00023242"/>
    </source>
</evidence>
<feature type="region of interest" description="Disordered" evidence="12">
    <location>
        <begin position="130"/>
        <end position="162"/>
    </location>
</feature>
<dbReference type="InterPro" id="IPR012677">
    <property type="entry name" value="Nucleotide-bd_a/b_plait_sf"/>
</dbReference>
<keyword evidence="10" id="KW-0694">RNA-binding</keyword>
<feature type="domain" description="RRM" evidence="14">
    <location>
        <begin position="7"/>
        <end position="86"/>
    </location>
</feature>
<feature type="compositionally biased region" description="Polar residues" evidence="12">
    <location>
        <begin position="603"/>
        <end position="613"/>
    </location>
</feature>
<dbReference type="CDD" id="cd12334">
    <property type="entry name" value="RRM1_SF3B4"/>
    <property type="match status" value="1"/>
</dbReference>
<dbReference type="InterPro" id="IPR000504">
    <property type="entry name" value="RRM_dom"/>
</dbReference>
<dbReference type="PROSITE" id="PS50102">
    <property type="entry name" value="RRM"/>
    <property type="match status" value="1"/>
</dbReference>
<dbReference type="EMBL" id="AWWV01015771">
    <property type="protein sequence ID" value="OMO51551.1"/>
    <property type="molecule type" value="Genomic_DNA"/>
</dbReference>
<dbReference type="Gene3D" id="2.60.120.260">
    <property type="entry name" value="Galactose-binding domain-like"/>
    <property type="match status" value="1"/>
</dbReference>
<evidence type="ECO:0000256" key="2">
    <source>
        <dbReference type="ARBA" id="ARBA00004477"/>
    </source>
</evidence>
<dbReference type="InterPro" id="IPR034158">
    <property type="entry name" value="SF3B4_RRM1"/>
</dbReference>
<feature type="region of interest" description="Disordered" evidence="12">
    <location>
        <begin position="595"/>
        <end position="637"/>
    </location>
</feature>
<feature type="compositionally biased region" description="Low complexity" evidence="12">
    <location>
        <begin position="92"/>
        <end position="105"/>
    </location>
</feature>
<evidence type="ECO:0000256" key="3">
    <source>
        <dbReference type="ARBA" id="ARBA00022692"/>
    </source>
</evidence>
<dbReference type="STRING" id="210143.A0A1R3G0E6"/>
<dbReference type="Pfam" id="PF07738">
    <property type="entry name" value="Sad1_UNC"/>
    <property type="match status" value="1"/>
</dbReference>
<feature type="region of interest" description="Disordered" evidence="12">
    <location>
        <begin position="86"/>
        <end position="114"/>
    </location>
</feature>
<evidence type="ECO:0000313" key="16">
    <source>
        <dbReference type="EMBL" id="OMO51551.1"/>
    </source>
</evidence>
<evidence type="ECO:0000256" key="11">
    <source>
        <dbReference type="SAM" id="Coils"/>
    </source>
</evidence>
<organism evidence="16 17">
    <name type="scientific">Corchorus capsularis</name>
    <name type="common">Jute</name>
    <dbReference type="NCBI Taxonomy" id="210143"/>
    <lineage>
        <taxon>Eukaryota</taxon>
        <taxon>Viridiplantae</taxon>
        <taxon>Streptophyta</taxon>
        <taxon>Embryophyta</taxon>
        <taxon>Tracheophyta</taxon>
        <taxon>Spermatophyta</taxon>
        <taxon>Magnoliopsida</taxon>
        <taxon>eudicotyledons</taxon>
        <taxon>Gunneridae</taxon>
        <taxon>Pentapetalae</taxon>
        <taxon>rosids</taxon>
        <taxon>malvids</taxon>
        <taxon>Malvales</taxon>
        <taxon>Malvaceae</taxon>
        <taxon>Grewioideae</taxon>
        <taxon>Apeibeae</taxon>
        <taxon>Corchorus</taxon>
    </lineage>
</organism>
<keyword evidence="3 13" id="KW-0812">Transmembrane</keyword>
<protein>
    <recommendedName>
        <fullName evidence="18">RRM domain-containing protein</fullName>
    </recommendedName>
</protein>
<feature type="region of interest" description="Disordered" evidence="12">
    <location>
        <begin position="176"/>
        <end position="197"/>
    </location>
</feature>
<dbReference type="OrthoDB" id="266334at2759"/>
<evidence type="ECO:0000256" key="10">
    <source>
        <dbReference type="PROSITE-ProRule" id="PRU00176"/>
    </source>
</evidence>
<proteinExistence type="predicted"/>
<reference evidence="16 17" key="1">
    <citation type="submission" date="2013-09" db="EMBL/GenBank/DDBJ databases">
        <title>Corchorus capsularis genome sequencing.</title>
        <authorList>
            <person name="Alam M."/>
            <person name="Haque M.S."/>
            <person name="Islam M.S."/>
            <person name="Emdad E.M."/>
            <person name="Islam M.M."/>
            <person name="Ahmed B."/>
            <person name="Halim A."/>
            <person name="Hossen Q.M.M."/>
            <person name="Hossain M.Z."/>
            <person name="Ahmed R."/>
            <person name="Khan M.M."/>
            <person name="Islam R."/>
            <person name="Rashid M.M."/>
            <person name="Khan S.A."/>
            <person name="Rahman M.S."/>
            <person name="Alam M."/>
        </authorList>
    </citation>
    <scope>NUCLEOTIDE SEQUENCE [LARGE SCALE GENOMIC DNA]</scope>
    <source>
        <strain evidence="17">cv. CVL-1</strain>
        <tissue evidence="16">Whole seedling</tissue>
    </source>
</reference>
<keyword evidence="4" id="KW-0256">Endoplasmic reticulum</keyword>
<evidence type="ECO:0000256" key="13">
    <source>
        <dbReference type="SAM" id="Phobius"/>
    </source>
</evidence>
<dbReference type="GO" id="GO:0005789">
    <property type="term" value="C:endoplasmic reticulum membrane"/>
    <property type="evidence" value="ECO:0007669"/>
    <property type="project" value="UniProtKB-SubCell"/>
</dbReference>
<dbReference type="InterPro" id="IPR008979">
    <property type="entry name" value="Galactose-bd-like_sf"/>
</dbReference>
<evidence type="ECO:0000256" key="6">
    <source>
        <dbReference type="ARBA" id="ARBA00023054"/>
    </source>
</evidence>
<dbReference type="InterPro" id="IPR045120">
    <property type="entry name" value="Suco/Slp1-like"/>
</dbReference>
<dbReference type="FunFam" id="2.60.120.260:FF:000062">
    <property type="entry name" value="Galactose-binding protein isoform 3"/>
    <property type="match status" value="1"/>
</dbReference>
<dbReference type="Pfam" id="PF00076">
    <property type="entry name" value="RRM_1"/>
    <property type="match status" value="1"/>
</dbReference>
<feature type="domain" description="SUN" evidence="15">
    <location>
        <begin position="422"/>
        <end position="576"/>
    </location>
</feature>
<comment type="function">
    <text evidence="9">Encodes a member of the mid-SUN subfamily of SUN-domain proteins that is localized to both the nuclear envelope and the ER. It is involved in early seed development and nuclear morphology. [TAIR].</text>
</comment>
<comment type="caution">
    <text evidence="16">The sequence shown here is derived from an EMBL/GenBank/DDBJ whole genome shotgun (WGS) entry which is preliminary data.</text>
</comment>
<dbReference type="GO" id="GO:0031965">
    <property type="term" value="C:nuclear membrane"/>
    <property type="evidence" value="ECO:0007669"/>
    <property type="project" value="UniProtKB-SubCell"/>
</dbReference>
<keyword evidence="5 13" id="KW-1133">Transmembrane helix</keyword>
<dbReference type="PANTHER" id="PTHR12953">
    <property type="entry name" value="MEMBRANE PROTEIN CH1 RELATED"/>
    <property type="match status" value="1"/>
</dbReference>
<evidence type="ECO:0008006" key="18">
    <source>
        <dbReference type="Google" id="ProtNLM"/>
    </source>
</evidence>